<proteinExistence type="inferred from homology"/>
<dbReference type="PANTHER" id="PTHR10759">
    <property type="entry name" value="60S RIBOSOMAL PROTEIN L34"/>
    <property type="match status" value="1"/>
</dbReference>
<dbReference type="Gene3D" id="6.20.340.10">
    <property type="match status" value="1"/>
</dbReference>
<comment type="similarity">
    <text evidence="1 5">Belongs to the eukaryotic ribosomal protein eL34 family.</text>
</comment>
<evidence type="ECO:0000256" key="4">
    <source>
        <dbReference type="ARBA" id="ARBA00035227"/>
    </source>
</evidence>
<dbReference type="GO" id="GO:0005840">
    <property type="term" value="C:ribosome"/>
    <property type="evidence" value="ECO:0007669"/>
    <property type="project" value="UniProtKB-KW"/>
</dbReference>
<keyword evidence="3 5" id="KW-0687">Ribonucleoprotein</keyword>
<dbReference type="HAMAP" id="MF_00349">
    <property type="entry name" value="Ribosomal_eL34"/>
    <property type="match status" value="1"/>
</dbReference>
<evidence type="ECO:0000313" key="7">
    <source>
        <dbReference type="Proteomes" id="UP000608579"/>
    </source>
</evidence>
<evidence type="ECO:0000256" key="2">
    <source>
        <dbReference type="ARBA" id="ARBA00022980"/>
    </source>
</evidence>
<dbReference type="InterPro" id="IPR038562">
    <property type="entry name" value="Ribosomal_eL34_C_sf"/>
</dbReference>
<dbReference type="InterPro" id="IPR047868">
    <property type="entry name" value="Ribosomal_L34e_arc-type"/>
</dbReference>
<dbReference type="InterPro" id="IPR008195">
    <property type="entry name" value="Ribosomal_eL34"/>
</dbReference>
<dbReference type="AlphaFoldDB" id="A0A833ECR5"/>
<dbReference type="Pfam" id="PF01199">
    <property type="entry name" value="Ribosomal_L34e"/>
    <property type="match status" value="1"/>
</dbReference>
<evidence type="ECO:0000256" key="3">
    <source>
        <dbReference type="ARBA" id="ARBA00023274"/>
    </source>
</evidence>
<evidence type="ECO:0000313" key="6">
    <source>
        <dbReference type="EMBL" id="HIQ30080.1"/>
    </source>
</evidence>
<accession>A0A833ECR5</accession>
<sequence>MPRRMLRTRSRKRVSVRTPGGRVVTHYKEEKPGYPRCAICGDKLRGIPREKPRKLSRTEVRVSRLYGGNVCHRCLRYGLEMGVAREWGLETPPIYGRTS</sequence>
<organism evidence="6 7">
    <name type="scientific">Caldiarchaeum subterraneum</name>
    <dbReference type="NCBI Taxonomy" id="311458"/>
    <lineage>
        <taxon>Archaea</taxon>
        <taxon>Nitrososphaerota</taxon>
        <taxon>Candidatus Caldarchaeales</taxon>
        <taxon>Candidatus Caldarchaeaceae</taxon>
        <taxon>Candidatus Caldarchaeum</taxon>
    </lineage>
</organism>
<dbReference type="PRINTS" id="PR01250">
    <property type="entry name" value="RIBOSOMALL34"/>
</dbReference>
<dbReference type="PROSITE" id="PS01145">
    <property type="entry name" value="RIBOSOMAL_L34E"/>
    <property type="match status" value="1"/>
</dbReference>
<dbReference type="GO" id="GO:1990904">
    <property type="term" value="C:ribonucleoprotein complex"/>
    <property type="evidence" value="ECO:0007669"/>
    <property type="project" value="UniProtKB-KW"/>
</dbReference>
<name>A0A833ECR5_CALS0</name>
<comment type="caution">
    <text evidence="6">The sequence shown here is derived from an EMBL/GenBank/DDBJ whole genome shotgun (WGS) entry which is preliminary data.</text>
</comment>
<dbReference type="GO" id="GO:0003735">
    <property type="term" value="F:structural constituent of ribosome"/>
    <property type="evidence" value="ECO:0007669"/>
    <property type="project" value="InterPro"/>
</dbReference>
<dbReference type="InterPro" id="IPR018065">
    <property type="entry name" value="Ribosomal_eL34_CS"/>
</dbReference>
<dbReference type="Proteomes" id="UP000608579">
    <property type="component" value="Unassembled WGS sequence"/>
</dbReference>
<gene>
    <name evidence="5 6" type="primary">rpl34e</name>
    <name evidence="6" type="ORF">EYH45_05905</name>
</gene>
<evidence type="ECO:0000256" key="5">
    <source>
        <dbReference type="HAMAP-Rule" id="MF_00349"/>
    </source>
</evidence>
<reference evidence="6" key="1">
    <citation type="journal article" date="2020" name="ISME J.">
        <title>Gammaproteobacteria mediating utilization of methyl-, sulfur- and petroleum organic compounds in deep ocean hydrothermal plumes.</title>
        <authorList>
            <person name="Zhou Z."/>
            <person name="Liu Y."/>
            <person name="Pan J."/>
            <person name="Cron B.R."/>
            <person name="Toner B.M."/>
            <person name="Anantharaman K."/>
            <person name="Breier J.A."/>
            <person name="Dick G.J."/>
            <person name="Li M."/>
        </authorList>
    </citation>
    <scope>NUCLEOTIDE SEQUENCE</scope>
    <source>
        <strain evidence="6">SZUA-1515</strain>
    </source>
</reference>
<dbReference type="GO" id="GO:0006412">
    <property type="term" value="P:translation"/>
    <property type="evidence" value="ECO:0007669"/>
    <property type="project" value="UniProtKB-UniRule"/>
</dbReference>
<keyword evidence="2 5" id="KW-0689">Ribosomal protein</keyword>
<evidence type="ECO:0000256" key="1">
    <source>
        <dbReference type="ARBA" id="ARBA00009875"/>
    </source>
</evidence>
<protein>
    <recommendedName>
        <fullName evidence="4 5">Large ribosomal subunit protein eL34</fullName>
    </recommendedName>
</protein>
<dbReference type="EMBL" id="DQVM01000113">
    <property type="protein sequence ID" value="HIQ30080.1"/>
    <property type="molecule type" value="Genomic_DNA"/>
</dbReference>